<evidence type="ECO:0000256" key="1">
    <source>
        <dbReference type="ARBA" id="ARBA00022801"/>
    </source>
</evidence>
<dbReference type="SMART" id="SM00939">
    <property type="entry name" value="PepX_C"/>
    <property type="match status" value="1"/>
</dbReference>
<gene>
    <name evidence="3" type="ORF">D0861_06732</name>
</gene>
<dbReference type="Pfam" id="PF02129">
    <property type="entry name" value="Peptidase_S15"/>
    <property type="match status" value="1"/>
</dbReference>
<dbReference type="InterPro" id="IPR005674">
    <property type="entry name" value="CocE/Ser_esterase"/>
</dbReference>
<keyword evidence="1" id="KW-0378">Hydrolase</keyword>
<dbReference type="InterPro" id="IPR029058">
    <property type="entry name" value="AB_hydrolase_fold"/>
</dbReference>
<dbReference type="SUPFAM" id="SSF53474">
    <property type="entry name" value="alpha/beta-Hydrolases"/>
    <property type="match status" value="1"/>
</dbReference>
<reference evidence="3 4" key="1">
    <citation type="journal article" date="2018" name="BMC Genomics">
        <title>Genomic evidence for intraspecific hybridization in a clonal and extremely halotolerant yeast.</title>
        <authorList>
            <person name="Gostincar C."/>
            <person name="Stajich J.E."/>
            <person name="Zupancic J."/>
            <person name="Zalar P."/>
            <person name="Gunde-Cimerman N."/>
        </authorList>
    </citation>
    <scope>NUCLEOTIDE SEQUENCE [LARGE SCALE GENOMIC DNA]</scope>
    <source>
        <strain evidence="3 4">EXF-2788</strain>
    </source>
</reference>
<feature type="domain" description="Xaa-Pro dipeptidyl-peptidase C-terminal" evidence="2">
    <location>
        <begin position="195"/>
        <end position="427"/>
    </location>
</feature>
<accession>A0A3M7F934</accession>
<organism evidence="3 4">
    <name type="scientific">Hortaea werneckii</name>
    <name type="common">Black yeast</name>
    <name type="synonym">Cladosporium werneckii</name>
    <dbReference type="NCBI Taxonomy" id="91943"/>
    <lineage>
        <taxon>Eukaryota</taxon>
        <taxon>Fungi</taxon>
        <taxon>Dikarya</taxon>
        <taxon>Ascomycota</taxon>
        <taxon>Pezizomycotina</taxon>
        <taxon>Dothideomycetes</taxon>
        <taxon>Dothideomycetidae</taxon>
        <taxon>Mycosphaerellales</taxon>
        <taxon>Teratosphaeriaceae</taxon>
        <taxon>Hortaea</taxon>
    </lineage>
</organism>
<dbReference type="Gene3D" id="2.60.120.260">
    <property type="entry name" value="Galactose-binding domain-like"/>
    <property type="match status" value="1"/>
</dbReference>
<proteinExistence type="predicted"/>
<dbReference type="InterPro" id="IPR008979">
    <property type="entry name" value="Galactose-bd-like_sf"/>
</dbReference>
<evidence type="ECO:0000313" key="4">
    <source>
        <dbReference type="Proteomes" id="UP000268823"/>
    </source>
</evidence>
<dbReference type="Pfam" id="PF08530">
    <property type="entry name" value="PepX_C"/>
    <property type="match status" value="1"/>
</dbReference>
<dbReference type="PANTHER" id="PTHR43056">
    <property type="entry name" value="PEPTIDASE S9 PROLYL OLIGOPEPTIDASE"/>
    <property type="match status" value="1"/>
</dbReference>
<dbReference type="InterPro" id="IPR050585">
    <property type="entry name" value="Xaa-Pro_dipeptidyl-ppase/CocE"/>
</dbReference>
<dbReference type="SUPFAM" id="SSF49785">
    <property type="entry name" value="Galactose-binding domain-like"/>
    <property type="match status" value="1"/>
</dbReference>
<dbReference type="InterPro" id="IPR000383">
    <property type="entry name" value="Xaa-Pro-like_dom"/>
</dbReference>
<dbReference type="AlphaFoldDB" id="A0A3M7F934"/>
<evidence type="ECO:0000259" key="2">
    <source>
        <dbReference type="SMART" id="SM00939"/>
    </source>
</evidence>
<dbReference type="PANTHER" id="PTHR43056:SF10">
    <property type="entry name" value="COCE_NOND FAMILY, PUTATIVE (AFU_ORTHOLOGUE AFUA_7G00600)-RELATED"/>
    <property type="match status" value="1"/>
</dbReference>
<dbReference type="GO" id="GO:0008239">
    <property type="term" value="F:dipeptidyl-peptidase activity"/>
    <property type="evidence" value="ECO:0007669"/>
    <property type="project" value="InterPro"/>
</dbReference>
<dbReference type="Proteomes" id="UP000268823">
    <property type="component" value="Unassembled WGS sequence"/>
</dbReference>
<comment type="caution">
    <text evidence="3">The sequence shown here is derived from an EMBL/GenBank/DDBJ whole genome shotgun (WGS) entry which is preliminary data.</text>
</comment>
<dbReference type="Gene3D" id="3.40.50.1820">
    <property type="entry name" value="alpha/beta hydrolase"/>
    <property type="match status" value="2"/>
</dbReference>
<dbReference type="InterPro" id="IPR013736">
    <property type="entry name" value="Xaa-Pro_dipept_C"/>
</dbReference>
<name>A0A3M7F934_HORWE</name>
<sequence>MAMLLFAVTRQESDSQAVVEWAADQQWSSGKVGLLGVSYYGATQWRVAARNPRGLTAICPWEGFTDFYRDFTRHGGILSNAFINTWWDKQIAPNQYGLPGRAASGWCPDTIEGDLSSEELTHNRENLLNGPRATLFRDGDCYSTREFDLADVKVPVLSIANWGGNSLHLRGNIQGFIHAGSEFKYLRTIVGRYDLPFYSDESGKVPVVTLTLRKGDVGFNNPLAEKLYNTRDEAEWPIARTKYTKFHLAPERTLTEDKNTTAGEVSYPALGNINDQHFVQFTTAPFVEETEITGHAVAHLNVSLTRDISGQAPADIDLFVTFRYIAPDSKEVHYTGTVGDPVPVAKGWLRVSLCQVNTEHPHHCEWRPYRDYTSKAYSPVMPGEIYPVDVEIWPTNVVAEKGGRVVLEVASGDTQGAGIFLHDDPQDR</sequence>
<dbReference type="EMBL" id="QWIR01000142">
    <property type="protein sequence ID" value="RMY84884.1"/>
    <property type="molecule type" value="Genomic_DNA"/>
</dbReference>
<protein>
    <recommendedName>
        <fullName evidence="2">Xaa-Pro dipeptidyl-peptidase C-terminal domain-containing protein</fullName>
    </recommendedName>
</protein>
<evidence type="ECO:0000313" key="3">
    <source>
        <dbReference type="EMBL" id="RMY84884.1"/>
    </source>
</evidence>
<dbReference type="OrthoDB" id="2578740at2759"/>
<dbReference type="NCBIfam" id="TIGR00976">
    <property type="entry name" value="CocE_NonD"/>
    <property type="match status" value="1"/>
</dbReference>
<dbReference type="VEuPathDB" id="FungiDB:BTJ68_15135"/>